<evidence type="ECO:0000313" key="10">
    <source>
        <dbReference type="Proteomes" id="UP000315400"/>
    </source>
</evidence>
<evidence type="ECO:0000256" key="2">
    <source>
        <dbReference type="ARBA" id="ARBA00007330"/>
    </source>
</evidence>
<dbReference type="PANTHER" id="PTHR11985:SF15">
    <property type="entry name" value="GLYCEROL-3-PHOSPHATE DEHYDROGENASE, MITOCHONDRIAL"/>
    <property type="match status" value="1"/>
</dbReference>
<gene>
    <name evidence="9" type="ORF">FKY71_03510</name>
</gene>
<keyword evidence="5 6" id="KW-0560">Oxidoreductase</keyword>
<dbReference type="Proteomes" id="UP000315400">
    <property type="component" value="Unassembled WGS sequence"/>
</dbReference>
<comment type="similarity">
    <text evidence="2 6">Belongs to the FAD-dependent glycerol-3-phosphate dehydrogenase family.</text>
</comment>
<dbReference type="NCBIfam" id="NF008899">
    <property type="entry name" value="PRK12266.1"/>
    <property type="match status" value="1"/>
</dbReference>
<dbReference type="InterPro" id="IPR036188">
    <property type="entry name" value="FAD/NAD-bd_sf"/>
</dbReference>
<dbReference type="AlphaFoldDB" id="A0A540VWH6"/>
<comment type="cofactor">
    <cofactor evidence="1 6">
        <name>FAD</name>
        <dbReference type="ChEBI" id="CHEBI:57692"/>
    </cofactor>
</comment>
<dbReference type="Gene3D" id="3.30.9.10">
    <property type="entry name" value="D-Amino Acid Oxidase, subunit A, domain 2"/>
    <property type="match status" value="1"/>
</dbReference>
<evidence type="ECO:0000259" key="7">
    <source>
        <dbReference type="Pfam" id="PF01266"/>
    </source>
</evidence>
<dbReference type="Pfam" id="PF16901">
    <property type="entry name" value="DAO_C"/>
    <property type="match status" value="1"/>
</dbReference>
<dbReference type="InterPro" id="IPR038299">
    <property type="entry name" value="DAO_C_sf"/>
</dbReference>
<evidence type="ECO:0000313" key="9">
    <source>
        <dbReference type="EMBL" id="TQF00444.1"/>
    </source>
</evidence>
<proteinExistence type="inferred from homology"/>
<comment type="caution">
    <text evidence="9">The sequence shown here is derived from an EMBL/GenBank/DDBJ whole genome shotgun (WGS) entry which is preliminary data.</text>
</comment>
<feature type="domain" description="Alpha-glycerophosphate oxidase C-terminal" evidence="8">
    <location>
        <begin position="390"/>
        <end position="486"/>
    </location>
</feature>
<dbReference type="PROSITE" id="PS00977">
    <property type="entry name" value="FAD_G3PDH_1"/>
    <property type="match status" value="1"/>
</dbReference>
<dbReference type="GO" id="GO:0004368">
    <property type="term" value="F:glycerol-3-phosphate dehydrogenase (quinone) activity"/>
    <property type="evidence" value="ECO:0007669"/>
    <property type="project" value="UniProtKB-EC"/>
</dbReference>
<evidence type="ECO:0000256" key="5">
    <source>
        <dbReference type="ARBA" id="ARBA00023002"/>
    </source>
</evidence>
<evidence type="ECO:0000256" key="6">
    <source>
        <dbReference type="RuleBase" id="RU361217"/>
    </source>
</evidence>
<organism evidence="9 10">
    <name type="scientific">Spiribacter salinus</name>
    <dbReference type="NCBI Taxonomy" id="1335746"/>
    <lineage>
        <taxon>Bacteria</taxon>
        <taxon>Pseudomonadati</taxon>
        <taxon>Pseudomonadota</taxon>
        <taxon>Gammaproteobacteria</taxon>
        <taxon>Chromatiales</taxon>
        <taxon>Ectothiorhodospiraceae</taxon>
        <taxon>Spiribacter</taxon>
    </lineage>
</organism>
<dbReference type="InterPro" id="IPR006076">
    <property type="entry name" value="FAD-dep_OxRdtase"/>
</dbReference>
<dbReference type="PROSITE" id="PS00978">
    <property type="entry name" value="FAD_G3PDH_2"/>
    <property type="match status" value="1"/>
</dbReference>
<dbReference type="GO" id="GO:0009331">
    <property type="term" value="C:glycerol-3-phosphate dehydrogenase (FAD) complex"/>
    <property type="evidence" value="ECO:0007669"/>
    <property type="project" value="UniProtKB-UniRule"/>
</dbReference>
<dbReference type="PANTHER" id="PTHR11985">
    <property type="entry name" value="GLYCEROL-3-PHOSPHATE DEHYDROGENASE"/>
    <property type="match status" value="1"/>
</dbReference>
<sequence length="509" mass="56295">MSSSAQQTNVYDVVVVGGGINGAGIARDAAGRGLKVLLVEQGDLANYTSSASTKLVHGGLRYLEYYEFKLVQKALAEREVLMGIAPHIIWPLRFVMPHVKALRPAWMIRMGLFLYDHLGGRKKLAGSKGVNLQQHEAGVPLDDSLKKGFIYSDCWVQDSRLVVLNCMDVEARGGKVMPRTRCTDAERSADAWQVELTDTVSGQTQTVTSRAVINAAGPWVAKFLGEAMHRNDDKDVHLVKGSHIVVPSMFDHDASYLFQNTDGRVIFAIPYEQRFTLIGTTDVAYEGNPADAEASDEEIEYLCEAVNRYFKQPITPADVVWTYSGVRALYDESDEENVSAVSRDYSLDLDDSAAPVLSVFGGKITTYRTLARQAVDRVAPLLGAEITDWTGKVALPGGDMPNEDFDAYLAAIQQSRPWLPEAMAWRLVRNYGTAVETMLGEAGSLADLGEHFGSDLYEAELRYLAEYEWAMTGEDAIWRRSRIGLMLEPAERERVSAWFAGQNTKRATA</sequence>
<dbReference type="SUPFAM" id="SSF51905">
    <property type="entry name" value="FAD/NAD(P)-binding domain"/>
    <property type="match status" value="1"/>
</dbReference>
<keyword evidence="4" id="KW-0274">FAD</keyword>
<comment type="catalytic activity">
    <reaction evidence="6">
        <text>a quinone + sn-glycerol 3-phosphate = dihydroxyacetone phosphate + a quinol</text>
        <dbReference type="Rhea" id="RHEA:18977"/>
        <dbReference type="ChEBI" id="CHEBI:24646"/>
        <dbReference type="ChEBI" id="CHEBI:57597"/>
        <dbReference type="ChEBI" id="CHEBI:57642"/>
        <dbReference type="ChEBI" id="CHEBI:132124"/>
        <dbReference type="EC" id="1.1.5.3"/>
    </reaction>
</comment>
<dbReference type="Pfam" id="PF01266">
    <property type="entry name" value="DAO"/>
    <property type="match status" value="1"/>
</dbReference>
<dbReference type="EMBL" id="VIFK01000013">
    <property type="protein sequence ID" value="TQF00444.1"/>
    <property type="molecule type" value="Genomic_DNA"/>
</dbReference>
<dbReference type="Gene3D" id="6.10.250.1890">
    <property type="match status" value="1"/>
</dbReference>
<accession>A0A540VWH6</accession>
<dbReference type="NCBIfam" id="NF009906">
    <property type="entry name" value="PRK13369.1"/>
    <property type="match status" value="1"/>
</dbReference>
<protein>
    <recommendedName>
        <fullName evidence="6">Glycerol-3-phosphate dehydrogenase</fullName>
        <ecNumber evidence="6">1.1.5.3</ecNumber>
    </recommendedName>
</protein>
<dbReference type="PRINTS" id="PR01001">
    <property type="entry name" value="FADG3PDH"/>
</dbReference>
<dbReference type="EC" id="1.1.5.3" evidence="6"/>
<evidence type="ECO:0000256" key="3">
    <source>
        <dbReference type="ARBA" id="ARBA00022630"/>
    </source>
</evidence>
<evidence type="ECO:0000256" key="4">
    <source>
        <dbReference type="ARBA" id="ARBA00022827"/>
    </source>
</evidence>
<feature type="domain" description="FAD dependent oxidoreductase" evidence="7">
    <location>
        <begin position="12"/>
        <end position="367"/>
    </location>
</feature>
<dbReference type="STRING" id="1260251.SPISAL_07925"/>
<evidence type="ECO:0000259" key="8">
    <source>
        <dbReference type="Pfam" id="PF16901"/>
    </source>
</evidence>
<dbReference type="Gene3D" id="3.50.50.60">
    <property type="entry name" value="FAD/NAD(P)-binding domain"/>
    <property type="match status" value="1"/>
</dbReference>
<keyword evidence="3 6" id="KW-0285">Flavoprotein</keyword>
<dbReference type="InterPro" id="IPR000447">
    <property type="entry name" value="G3P_DH_FAD-dep"/>
</dbReference>
<name>A0A540VWH6_9GAMM</name>
<reference evidence="9 10" key="1">
    <citation type="submission" date="2019-06" db="EMBL/GenBank/DDBJ databases">
        <title>Metagenome assembled Genome of Spiribacter salinus SL48-SHIP from the microbial mat of Salt Lake 48 (Novosibirsk region, Russia).</title>
        <authorList>
            <person name="Shipova A."/>
            <person name="Rozanov A.S."/>
            <person name="Bryanskaya A.V."/>
            <person name="Peltek S.E."/>
        </authorList>
    </citation>
    <scope>NUCLEOTIDE SEQUENCE [LARGE SCALE GENOMIC DNA]</scope>
    <source>
        <strain evidence="9">SL48-SHIP-2</strain>
    </source>
</reference>
<dbReference type="SUPFAM" id="SSF54373">
    <property type="entry name" value="FAD-linked reductases, C-terminal domain"/>
    <property type="match status" value="1"/>
</dbReference>
<dbReference type="GO" id="GO:0046168">
    <property type="term" value="P:glycerol-3-phosphate catabolic process"/>
    <property type="evidence" value="ECO:0007669"/>
    <property type="project" value="TreeGrafter"/>
</dbReference>
<dbReference type="InterPro" id="IPR031656">
    <property type="entry name" value="DAO_C"/>
</dbReference>
<dbReference type="Gene3D" id="1.10.8.870">
    <property type="entry name" value="Alpha-glycerophosphate oxidase, cap domain"/>
    <property type="match status" value="1"/>
</dbReference>
<evidence type="ECO:0000256" key="1">
    <source>
        <dbReference type="ARBA" id="ARBA00001974"/>
    </source>
</evidence>